<reference evidence="1" key="1">
    <citation type="submission" date="2021-08" db="EMBL/GenBank/DDBJ databases">
        <title>Novel anaerobic bacterium isolated from sea squirt in East Sea, Republic of Korea.</title>
        <authorList>
            <person name="Nguyen T.H."/>
            <person name="Li Z."/>
            <person name="Lee Y.-J."/>
            <person name="Ko J."/>
            <person name="Kim S.-G."/>
        </authorList>
    </citation>
    <scope>NUCLEOTIDE SEQUENCE</scope>
    <source>
        <strain evidence="1">KCTC 25031</strain>
    </source>
</reference>
<gene>
    <name evidence="1" type="ORF">K4L44_02020</name>
</gene>
<sequence>MYINHFSHYLPSKVVSNSYFENVNGLEDQWIYERTGIRSRFKATDDENTNTMAIEAVRNGLDQSGFSAGEVDLIIGASYSPYDTVFTIGHAVQREIGANAAKVVFVSSACSSLINALEIAEGYIAMGKAKNIIVVASEHNWAYSNESCSKSGHLWGDGAAALFISSEPKGKKPGRVLNVFTQGLGHVGKANDSVFLRPVSGGLSMPNGRDVFINAVTQMRRAIDVVLENTKLTVDELDYVVAHQANGRIISNLQKQMKLADDQVLTHIKSHGNTGCASTGICFSQNIDRIKEDDLVVFTVFGGGYSVGALLLRY</sequence>
<organism evidence="1 2">
    <name type="scientific">Halosquirtibacter laminarini</name>
    <dbReference type="NCBI Taxonomy" id="3374600"/>
    <lineage>
        <taxon>Bacteria</taxon>
        <taxon>Pseudomonadati</taxon>
        <taxon>Bacteroidota</taxon>
        <taxon>Bacteroidia</taxon>
        <taxon>Marinilabiliales</taxon>
        <taxon>Prolixibacteraceae</taxon>
        <taxon>Halosquirtibacter</taxon>
    </lineage>
</organism>
<evidence type="ECO:0000313" key="2">
    <source>
        <dbReference type="Proteomes" id="UP000826212"/>
    </source>
</evidence>
<dbReference type="Proteomes" id="UP000826212">
    <property type="component" value="Chromosome"/>
</dbReference>
<evidence type="ECO:0000313" key="1">
    <source>
        <dbReference type="EMBL" id="QZE14673.1"/>
    </source>
</evidence>
<dbReference type="EMBL" id="CP081303">
    <property type="protein sequence ID" value="QZE14673.1"/>
    <property type="molecule type" value="Genomic_DNA"/>
</dbReference>
<accession>A0AC61NGC3</accession>
<protein>
    <submittedName>
        <fullName evidence="1">Ketoacyl-ACP synthase III</fullName>
    </submittedName>
</protein>
<name>A0AC61NGC3_9BACT</name>
<proteinExistence type="predicted"/>
<keyword evidence="2" id="KW-1185">Reference proteome</keyword>